<evidence type="ECO:0000313" key="3">
    <source>
        <dbReference type="Proteomes" id="UP000198761"/>
    </source>
</evidence>
<feature type="domain" description="Spore protein YkvP/CgeB glycosyl transferase-like" evidence="1">
    <location>
        <begin position="214"/>
        <end position="349"/>
    </location>
</feature>
<keyword evidence="3" id="KW-1185">Reference proteome</keyword>
<proteinExistence type="predicted"/>
<evidence type="ECO:0000313" key="2">
    <source>
        <dbReference type="EMBL" id="SEO29649.1"/>
    </source>
</evidence>
<name>A0A1H8NJI0_9RHOB</name>
<dbReference type="RefSeq" id="WP_091303668.1">
    <property type="nucleotide sequence ID" value="NZ_FOCE01000020.1"/>
</dbReference>
<dbReference type="OrthoDB" id="9783791at2"/>
<dbReference type="EMBL" id="FOCE01000020">
    <property type="protein sequence ID" value="SEO29649.1"/>
    <property type="molecule type" value="Genomic_DNA"/>
</dbReference>
<sequence>MDNIAPTMNDLHHLVEYFEKNKAQVSGARIAVSLTWPEIKNAEYEVIKRFCIAAENIGAKVVVIDNDGYPHWASDDSAVDKSRPVSRDDIDFIISLHFESPKVLDIYSYYAIWQPLQFYQDFGYQATTVKLASHDDALSCSSNLCDAHVRSLLRATGRNPLPFPYLFHSPATLDLTPRITSESRLFYIGINWERLGQARKGRFHDLFRLLDADGVIDIYGPRSFLGVQPWEGYKTYRGEIPFDGVSVVKALNRSGICFAMSSDAHRSSGVMSNRLFEGLAAGTAIIANSHPIIDKYFSDIVYQISDTEDENEITFQVLNIIDEIRRDPEEANRRARVGQQRFAELFSLERCLGALIHQHDSRVADWQHRMLAADKTPVTIFVMHRSMAAAPLEQLFQSIWAQVGIEARIVLICDCKFATGPGKALLETAGADFPGLQTIQRNFQMTNSGSAMAEALRSVETEYFAILDSACQPFETHFSSLVRKLADDNTACAAVSGLIEETPEGLGLGARRKRTLSGLYFAPEDAKTAPLVSGRFLFRRSALDGLNLDSLSLLDGEELRLLLLSGGQVGGLVNTGAATCVHVAERARTQGFSILVSEAMQQQFIRDALQGQQGKGPFASNTAGLPTGSTDVSKTLPYVPIAHLGEMYKTAQGQVGKRFLTRGFSHPEEQATWIDGQSGDLVFHIEGAADAHDGELDLVLVLGGRPARATARQQHCRVSVNGIGIAYFPVGAANDRHVVHLPVGCANRGGPLRVTLAPDHHEPVVDAAGNVVDQRQLGLFLQAFGIFARKVRALPLLKTSEVKAISAAAGSEKLIVSGGVLSDAAEVSGEGPLVLRFQVQEDCVPGWIILKVASPGTAKLPEQIHYTLNGLYSRTITPTRLIEEIFIPVLPQVVGSDGQCEVAISAAPAIIVGEDGRYASLKVLSMETRSAPAIQLDTIYQTKRDGSGVPFLGRGFSKPETSHVWTDGPSFEIRGFIPPMEPTDGELLVECLVSGRPLRDGSVNTCRILINGIEAGMFRATKGWQRLSFSIPGTNQSRGGFLVTISFVLEQMPDPVKDRALNDVADDRRLGVQFASFGLKRQI</sequence>
<reference evidence="2 3" key="1">
    <citation type="submission" date="2016-10" db="EMBL/GenBank/DDBJ databases">
        <authorList>
            <person name="de Groot N.N."/>
        </authorList>
    </citation>
    <scope>NUCLEOTIDE SEQUENCE [LARGE SCALE GENOMIC DNA]</scope>
    <source>
        <strain evidence="2 3">DSM 3857</strain>
    </source>
</reference>
<organism evidence="2 3">
    <name type="scientific">Gemmobacter aquatilis</name>
    <dbReference type="NCBI Taxonomy" id="933059"/>
    <lineage>
        <taxon>Bacteria</taxon>
        <taxon>Pseudomonadati</taxon>
        <taxon>Pseudomonadota</taxon>
        <taxon>Alphaproteobacteria</taxon>
        <taxon>Rhodobacterales</taxon>
        <taxon>Paracoccaceae</taxon>
        <taxon>Gemmobacter</taxon>
    </lineage>
</organism>
<protein>
    <recommendedName>
        <fullName evidence="1">Spore protein YkvP/CgeB glycosyl transferase-like domain-containing protein</fullName>
    </recommendedName>
</protein>
<dbReference type="CDD" id="cd00761">
    <property type="entry name" value="Glyco_tranf_GTA_type"/>
    <property type="match status" value="1"/>
</dbReference>
<dbReference type="InterPro" id="IPR055259">
    <property type="entry name" value="YkvP/CgeB_Glyco_trans-like"/>
</dbReference>
<dbReference type="STRING" id="933059.SAMN04488103_1206"/>
<evidence type="ECO:0000259" key="1">
    <source>
        <dbReference type="Pfam" id="PF13524"/>
    </source>
</evidence>
<dbReference type="Gene3D" id="3.90.550.10">
    <property type="entry name" value="Spore Coat Polysaccharide Biosynthesis Protein SpsA, Chain A"/>
    <property type="match status" value="1"/>
</dbReference>
<gene>
    <name evidence="2" type="ORF">SAMN04488103_1206</name>
</gene>
<dbReference type="SUPFAM" id="SSF53448">
    <property type="entry name" value="Nucleotide-diphospho-sugar transferases"/>
    <property type="match status" value="1"/>
</dbReference>
<dbReference type="Proteomes" id="UP000198761">
    <property type="component" value="Unassembled WGS sequence"/>
</dbReference>
<dbReference type="AlphaFoldDB" id="A0A1H8NJI0"/>
<dbReference type="Pfam" id="PF13524">
    <property type="entry name" value="Glyco_trans_1_2"/>
    <property type="match status" value="1"/>
</dbReference>
<accession>A0A1H8NJI0</accession>
<dbReference type="InterPro" id="IPR029044">
    <property type="entry name" value="Nucleotide-diphossugar_trans"/>
</dbReference>